<feature type="region of interest" description="Disordered" evidence="12">
    <location>
        <begin position="130"/>
        <end position="187"/>
    </location>
</feature>
<evidence type="ECO:0000256" key="9">
    <source>
        <dbReference type="ARBA" id="ARBA00023067"/>
    </source>
</evidence>
<evidence type="ECO:0000256" key="1">
    <source>
        <dbReference type="ARBA" id="ARBA00004286"/>
    </source>
</evidence>
<dbReference type="PANTHER" id="PTHR13108:SF9">
    <property type="entry name" value="CONDENSIN COMPLEX SUBUNIT 2"/>
    <property type="match status" value="1"/>
</dbReference>
<evidence type="ECO:0000256" key="4">
    <source>
        <dbReference type="ARBA" id="ARBA00016065"/>
    </source>
</evidence>
<comment type="subcellular location">
    <subcellularLocation>
        <location evidence="1">Chromosome</location>
    </subcellularLocation>
    <subcellularLocation>
        <location evidence="2">Cytoplasm</location>
    </subcellularLocation>
</comment>
<evidence type="ECO:0000256" key="7">
    <source>
        <dbReference type="ARBA" id="ARBA00022618"/>
    </source>
</evidence>
<comment type="function">
    <text evidence="11">Regulatory subunit of the condensin complex, a complex required for conversion of interphase chromatin into mitotic-like condense chromosomes.</text>
</comment>
<protein>
    <recommendedName>
        <fullName evidence="4 11">Condensin complex subunit 2</fullName>
    </recommendedName>
</protein>
<evidence type="ECO:0000256" key="5">
    <source>
        <dbReference type="ARBA" id="ARBA00022454"/>
    </source>
</evidence>
<dbReference type="PANTHER" id="PTHR13108">
    <property type="entry name" value="CONDENSIN COMPLEX SUBUNIT 2"/>
    <property type="match status" value="1"/>
</dbReference>
<evidence type="ECO:0000313" key="13">
    <source>
        <dbReference type="EMBL" id="CDR37965.1"/>
    </source>
</evidence>
<evidence type="ECO:0000256" key="3">
    <source>
        <dbReference type="ARBA" id="ARBA00009471"/>
    </source>
</evidence>
<keyword evidence="7 11" id="KW-0132">Cell division</keyword>
<dbReference type="InterPro" id="IPR022816">
    <property type="entry name" value="Condensin_barren_su2"/>
</dbReference>
<evidence type="ECO:0000256" key="6">
    <source>
        <dbReference type="ARBA" id="ARBA00022490"/>
    </source>
</evidence>
<dbReference type="PIRSF" id="PIRSF017126">
    <property type="entry name" value="Condensin_H"/>
    <property type="match status" value="1"/>
</dbReference>
<keyword evidence="10 11" id="KW-0131">Cell cycle</keyword>
<dbReference type="VEuPathDB" id="FungiDB:BON22_3137"/>
<accession>A0A061ARM0</accession>
<evidence type="ECO:0000256" key="8">
    <source>
        <dbReference type="ARBA" id="ARBA00022776"/>
    </source>
</evidence>
<feature type="compositionally biased region" description="Acidic residues" evidence="12">
    <location>
        <begin position="250"/>
        <end position="261"/>
    </location>
</feature>
<feature type="region of interest" description="Disordered" evidence="12">
    <location>
        <begin position="242"/>
        <end position="261"/>
    </location>
</feature>
<evidence type="ECO:0000256" key="10">
    <source>
        <dbReference type="ARBA" id="ARBA00023306"/>
    </source>
</evidence>
<feature type="compositionally biased region" description="Acidic residues" evidence="12">
    <location>
        <begin position="139"/>
        <end position="167"/>
    </location>
</feature>
<dbReference type="OrthoDB" id="362021at2759"/>
<keyword evidence="8 11" id="KW-0498">Mitosis</keyword>
<organism evidence="13">
    <name type="scientific">Cyberlindnera fabianii</name>
    <name type="common">Yeast</name>
    <name type="synonym">Hansenula fabianii</name>
    <dbReference type="NCBI Taxonomy" id="36022"/>
    <lineage>
        <taxon>Eukaryota</taxon>
        <taxon>Fungi</taxon>
        <taxon>Dikarya</taxon>
        <taxon>Ascomycota</taxon>
        <taxon>Saccharomycotina</taxon>
        <taxon>Saccharomycetes</taxon>
        <taxon>Phaffomycetales</taxon>
        <taxon>Phaffomycetaceae</taxon>
        <taxon>Cyberlindnera</taxon>
    </lineage>
</organism>
<dbReference type="GO" id="GO:0003682">
    <property type="term" value="F:chromatin binding"/>
    <property type="evidence" value="ECO:0007669"/>
    <property type="project" value="TreeGrafter"/>
</dbReference>
<dbReference type="AlphaFoldDB" id="A0A061ARM0"/>
<comment type="similarity">
    <text evidence="3 11">Belongs to the CND2 (condensin subunit 2) family.</text>
</comment>
<evidence type="ECO:0000256" key="11">
    <source>
        <dbReference type="PIRNR" id="PIRNR017126"/>
    </source>
</evidence>
<dbReference type="GO" id="GO:0000796">
    <property type="term" value="C:condensin complex"/>
    <property type="evidence" value="ECO:0007669"/>
    <property type="project" value="InterPro"/>
</dbReference>
<name>A0A061ARM0_CYBFA</name>
<dbReference type="PhylomeDB" id="A0A061ARM0"/>
<dbReference type="GO" id="GO:0051301">
    <property type="term" value="P:cell division"/>
    <property type="evidence" value="ECO:0007669"/>
    <property type="project" value="UniProtKB-KW"/>
</dbReference>
<evidence type="ECO:0000256" key="2">
    <source>
        <dbReference type="ARBA" id="ARBA00004496"/>
    </source>
</evidence>
<keyword evidence="6" id="KW-0963">Cytoplasm</keyword>
<evidence type="ECO:0000256" key="12">
    <source>
        <dbReference type="SAM" id="MobiDB-lite"/>
    </source>
</evidence>
<dbReference type="Pfam" id="PF05786">
    <property type="entry name" value="Cnd2"/>
    <property type="match status" value="1"/>
</dbReference>
<sequence>MAYVQSKVMKKRLQEKRRVSGAALLREELNADAANTSTSLFDSLPVIEKDKGVMMANFEEWIKMATDNKINTTNSWNFALIDYFHDLNVLREGDNNINFQKASATLDGCVKIYSSRVDSVATETGRLLSGLATRKREEQSEEDEESGDEEDGHNDDDTLDGDMDVDSGESKGKKGKSKNKSKDSGSTLTTFDQLKVKKLSQELSIDPLFKKTLAEFDEGGAKSLLLNTLGMDKHSRVVFDASTTNANGDNSEDEDVSDEDAEDIEDTEMSGMDEEDVDISPLKHFLFDGDDSDLTGVTLCPSIGHLDTVLKDINKAKSILNEFHVDDIDTSKITLGKDIQQNNNDYDDYYDGGDGGDDFDFGANENSYGELDGEAAAVIFKDENDDDDDVGEDTGIVNTVVDQDLMAYFDDAMKRNWAGPEHWKVRQLKKEKAQELKATQGGANPAPKARKQKEAFVIDFLSVCDQDEDDYMAEQKQLFAKAKTSITLPQAEWESADSNLLPDDMLFSSEHLTKLFLKPSQRMNIFRKKLDPRSRTGSSEPLSGPEDLRQSEATIWAENYKEVEQERSLLLDGANDDNDDNLFYDDGGADYFGDDAPFPETLADGKVDFGTQLIAGGAKVKPEYVTYSKKAKNVNIKKLKDNMWKSVEVKKEDAQERQFSDIVGDIGKMYPSEQKKDLSTSLCFICLLHLANEHGLTIENDTELKDLKVTGFDPKTLTE</sequence>
<dbReference type="EMBL" id="LK052886">
    <property type="protein sequence ID" value="CDR37965.1"/>
    <property type="molecule type" value="Genomic_DNA"/>
</dbReference>
<dbReference type="GO" id="GO:0007076">
    <property type="term" value="P:mitotic chromosome condensation"/>
    <property type="evidence" value="ECO:0007669"/>
    <property type="project" value="InterPro"/>
</dbReference>
<keyword evidence="5" id="KW-0158">Chromosome</keyword>
<keyword evidence="9 11" id="KW-0226">DNA condensation</keyword>
<gene>
    <name evidence="13" type="ORF">CYFA0S_01e19636g</name>
</gene>
<proteinExistence type="inferred from homology"/>
<dbReference type="GO" id="GO:0005737">
    <property type="term" value="C:cytoplasm"/>
    <property type="evidence" value="ECO:0007669"/>
    <property type="project" value="UniProtKB-SubCell"/>
</dbReference>
<reference evidence="13" key="1">
    <citation type="journal article" date="2014" name="Genome Announc.">
        <title>Genome sequence of the yeast Cyberlindnera fabianii (Hansenula fabianii).</title>
        <authorList>
            <person name="Freel K.C."/>
            <person name="Sarilar V."/>
            <person name="Neuveglise C."/>
            <person name="Devillers H."/>
            <person name="Friedrich A."/>
            <person name="Schacherer J."/>
        </authorList>
    </citation>
    <scope>NUCLEOTIDE SEQUENCE</scope>
    <source>
        <strain evidence="13">YJS4271</strain>
    </source>
</reference>
<feature type="region of interest" description="Disordered" evidence="12">
    <location>
        <begin position="527"/>
        <end position="551"/>
    </location>
</feature>